<dbReference type="Pfam" id="PF01149">
    <property type="entry name" value="Fapy_DNA_glyco"/>
    <property type="match status" value="1"/>
</dbReference>
<evidence type="ECO:0000313" key="16">
    <source>
        <dbReference type="EMBL" id="ANI93081.1"/>
    </source>
</evidence>
<dbReference type="SUPFAM" id="SSF81624">
    <property type="entry name" value="N-terminal domain of MutM-like DNA repair proteins"/>
    <property type="match status" value="1"/>
</dbReference>
<dbReference type="AlphaFoldDB" id="A0A173LNI4"/>
<evidence type="ECO:0000256" key="10">
    <source>
        <dbReference type="ARBA" id="ARBA00023239"/>
    </source>
</evidence>
<dbReference type="GO" id="GO:0000703">
    <property type="term" value="F:oxidized pyrimidine nucleobase lesion DNA N-glycosylase activity"/>
    <property type="evidence" value="ECO:0007669"/>
    <property type="project" value="TreeGrafter"/>
</dbReference>
<organism evidence="16 17">
    <name type="scientific">Dietzia timorensis</name>
    <dbReference type="NCBI Taxonomy" id="499555"/>
    <lineage>
        <taxon>Bacteria</taxon>
        <taxon>Bacillati</taxon>
        <taxon>Actinomycetota</taxon>
        <taxon>Actinomycetes</taxon>
        <taxon>Mycobacteriales</taxon>
        <taxon>Dietziaceae</taxon>
        <taxon>Dietzia</taxon>
    </lineage>
</organism>
<dbReference type="SUPFAM" id="SSF57716">
    <property type="entry name" value="Glucocorticoid receptor-like (DNA-binding domain)"/>
    <property type="match status" value="1"/>
</dbReference>
<keyword evidence="17" id="KW-1185">Reference proteome</keyword>
<comment type="similarity">
    <text evidence="1">Belongs to the FPG family.</text>
</comment>
<evidence type="ECO:0000259" key="14">
    <source>
        <dbReference type="PROSITE" id="PS51066"/>
    </source>
</evidence>
<dbReference type="InterPro" id="IPR010979">
    <property type="entry name" value="Ribosomal_uS13-like_H2TH"/>
</dbReference>
<keyword evidence="16" id="KW-0255">Endonuclease</keyword>
<dbReference type="RefSeq" id="WP_067472532.1">
    <property type="nucleotide sequence ID" value="NZ_CP015961.1"/>
</dbReference>
<protein>
    <recommendedName>
        <fullName evidence="2">DNA-(apurinic or apyrimidinic site) lyase</fullName>
        <ecNumber evidence="2">4.2.99.18</ecNumber>
    </recommendedName>
</protein>
<name>A0A173LNI4_9ACTN</name>
<evidence type="ECO:0000313" key="17">
    <source>
        <dbReference type="Proteomes" id="UP000186104"/>
    </source>
</evidence>
<gene>
    <name evidence="16" type="ORF">BJL86_2317</name>
</gene>
<evidence type="ECO:0000256" key="3">
    <source>
        <dbReference type="ARBA" id="ARBA00022723"/>
    </source>
</evidence>
<keyword evidence="3" id="KW-0479">Metal-binding</keyword>
<dbReference type="GO" id="GO:0003684">
    <property type="term" value="F:damaged DNA binding"/>
    <property type="evidence" value="ECO:0007669"/>
    <property type="project" value="InterPro"/>
</dbReference>
<dbReference type="STRING" id="499555.BJL86_2317"/>
<evidence type="ECO:0000256" key="4">
    <source>
        <dbReference type="ARBA" id="ARBA00022763"/>
    </source>
</evidence>
<evidence type="ECO:0000256" key="2">
    <source>
        <dbReference type="ARBA" id="ARBA00012720"/>
    </source>
</evidence>
<keyword evidence="8" id="KW-0238">DNA-binding</keyword>
<evidence type="ECO:0000256" key="5">
    <source>
        <dbReference type="ARBA" id="ARBA00022771"/>
    </source>
</evidence>
<dbReference type="GO" id="GO:0006284">
    <property type="term" value="P:base-excision repair"/>
    <property type="evidence" value="ECO:0007669"/>
    <property type="project" value="InterPro"/>
</dbReference>
<dbReference type="Gene3D" id="1.10.8.50">
    <property type="match status" value="1"/>
</dbReference>
<evidence type="ECO:0000256" key="1">
    <source>
        <dbReference type="ARBA" id="ARBA00009409"/>
    </source>
</evidence>
<dbReference type="InterPro" id="IPR035937">
    <property type="entry name" value="FPG_N"/>
</dbReference>
<dbReference type="Pfam" id="PF06831">
    <property type="entry name" value="H2TH"/>
    <property type="match status" value="1"/>
</dbReference>
<feature type="domain" description="FPG-type" evidence="14">
    <location>
        <begin position="247"/>
        <end position="293"/>
    </location>
</feature>
<dbReference type="GO" id="GO:0140078">
    <property type="term" value="F:class I DNA-(apurinic or apyrimidinic site) endonuclease activity"/>
    <property type="evidence" value="ECO:0007669"/>
    <property type="project" value="UniProtKB-EC"/>
</dbReference>
<evidence type="ECO:0000256" key="6">
    <source>
        <dbReference type="ARBA" id="ARBA00022801"/>
    </source>
</evidence>
<keyword evidence="4" id="KW-0227">DNA damage</keyword>
<keyword evidence="5 13" id="KW-0863">Zinc-finger</keyword>
<dbReference type="PANTHER" id="PTHR42697:SF1">
    <property type="entry name" value="ENDONUCLEASE 8"/>
    <property type="match status" value="1"/>
</dbReference>
<dbReference type="SMART" id="SM00898">
    <property type="entry name" value="Fapy_DNA_glyco"/>
    <property type="match status" value="1"/>
</dbReference>
<dbReference type="SUPFAM" id="SSF46946">
    <property type="entry name" value="S13-like H2TH domain"/>
    <property type="match status" value="1"/>
</dbReference>
<dbReference type="PANTHER" id="PTHR42697">
    <property type="entry name" value="ENDONUCLEASE 8"/>
    <property type="match status" value="1"/>
</dbReference>
<dbReference type="OrthoDB" id="9800855at2"/>
<dbReference type="GO" id="GO:0008270">
    <property type="term" value="F:zinc ion binding"/>
    <property type="evidence" value="ECO:0007669"/>
    <property type="project" value="UniProtKB-KW"/>
</dbReference>
<dbReference type="InterPro" id="IPR015886">
    <property type="entry name" value="H2TH_FPG"/>
</dbReference>
<dbReference type="EMBL" id="CP015961">
    <property type="protein sequence ID" value="ANI93081.1"/>
    <property type="molecule type" value="Genomic_DNA"/>
</dbReference>
<dbReference type="InterPro" id="IPR000214">
    <property type="entry name" value="Znf_DNA_glyclase/AP_lyase"/>
</dbReference>
<dbReference type="KEGG" id="dtm:BJL86_2317"/>
<evidence type="ECO:0000256" key="9">
    <source>
        <dbReference type="ARBA" id="ARBA00023204"/>
    </source>
</evidence>
<dbReference type="Proteomes" id="UP000186104">
    <property type="component" value="Chromosome"/>
</dbReference>
<dbReference type="PROSITE" id="PS51068">
    <property type="entry name" value="FPG_CAT"/>
    <property type="match status" value="1"/>
</dbReference>
<accession>A0A173LNI4</accession>
<evidence type="ECO:0000256" key="8">
    <source>
        <dbReference type="ARBA" id="ARBA00023125"/>
    </source>
</evidence>
<evidence type="ECO:0000256" key="11">
    <source>
        <dbReference type="ARBA" id="ARBA00023268"/>
    </source>
</evidence>
<proteinExistence type="inferred from homology"/>
<keyword evidence="16" id="KW-0540">Nuclease</keyword>
<dbReference type="InterPro" id="IPR044090">
    <property type="entry name" value="Nei2_N"/>
</dbReference>
<keyword evidence="12" id="KW-0326">Glycosidase</keyword>
<dbReference type="CDD" id="cd08971">
    <property type="entry name" value="AcNei2_N"/>
    <property type="match status" value="1"/>
</dbReference>
<dbReference type="Gene3D" id="3.20.190.10">
    <property type="entry name" value="MutM-like, N-terminal"/>
    <property type="match status" value="1"/>
</dbReference>
<evidence type="ECO:0000256" key="12">
    <source>
        <dbReference type="ARBA" id="ARBA00023295"/>
    </source>
</evidence>
<sequence>MPEGDTVHRAAVRIHEAMAGHTLTRTDFRVPKFATVDLTGRRFLQARAVGKHLFIDVGGAAHSTTDVPSAVVHSHLKMEGKWFAHDAGTKWTFPAFLARVVLRTSSDDGGAEAVGVELGELHVFSPGEAAARVEHIGPDLLGEPRPGEPFRVGDWSGAEALRRIRADGDRALGAAILDQRLVAGIGNEYRSELLFLRGIDPRRTVTDVDEVGGLEPLLMLARKTMAINVHRQIRMFTGIDKPRRRHWVYGRGGEPCMRCGTAIIAGELGELAGDSRAADRFARTVFYCPNCQR</sequence>
<keyword evidence="7" id="KW-0862">Zinc</keyword>
<dbReference type="PROSITE" id="PS51066">
    <property type="entry name" value="ZF_FPG_2"/>
    <property type="match status" value="1"/>
</dbReference>
<reference evidence="16 17" key="1">
    <citation type="submission" date="2016-06" db="EMBL/GenBank/DDBJ databases">
        <title>Complete genome sequence of a saline-alkali tolerant type strain Dietzia timorensis ID05-A0528T.</title>
        <authorList>
            <person name="Wu X."/>
        </authorList>
    </citation>
    <scope>NUCLEOTIDE SEQUENCE [LARGE SCALE GENOMIC DNA]</scope>
    <source>
        <strain evidence="16 17">ID05-A0528</strain>
    </source>
</reference>
<feature type="domain" description="Formamidopyrimidine-DNA glycosylase catalytic" evidence="15">
    <location>
        <begin position="2"/>
        <end position="142"/>
    </location>
</feature>
<keyword evidence="10" id="KW-0456">Lyase</keyword>
<dbReference type="InterPro" id="IPR012319">
    <property type="entry name" value="FPG_cat"/>
</dbReference>
<keyword evidence="9" id="KW-0234">DNA repair</keyword>
<dbReference type="EC" id="4.2.99.18" evidence="2"/>
<evidence type="ECO:0000259" key="15">
    <source>
        <dbReference type="PROSITE" id="PS51068"/>
    </source>
</evidence>
<keyword evidence="11" id="KW-0511">Multifunctional enzyme</keyword>
<evidence type="ECO:0000256" key="13">
    <source>
        <dbReference type="PROSITE-ProRule" id="PRU00391"/>
    </source>
</evidence>
<keyword evidence="6" id="KW-0378">Hydrolase</keyword>
<dbReference type="SMART" id="SM01232">
    <property type="entry name" value="H2TH"/>
    <property type="match status" value="1"/>
</dbReference>
<evidence type="ECO:0000256" key="7">
    <source>
        <dbReference type="ARBA" id="ARBA00022833"/>
    </source>
</evidence>